<evidence type="ECO:0000313" key="1">
    <source>
        <dbReference type="EMBL" id="KAK4706220.1"/>
    </source>
</evidence>
<comment type="caution">
    <text evidence="1">The sequence shown here is derived from an EMBL/GenBank/DDBJ whole genome shotgun (WGS) entry which is preliminary data.</text>
</comment>
<protein>
    <recommendedName>
        <fullName evidence="3">RNase H type-1 domain-containing protein</fullName>
    </recommendedName>
</protein>
<keyword evidence="2" id="KW-1185">Reference proteome</keyword>
<proteinExistence type="predicted"/>
<dbReference type="Gene3D" id="3.30.420.10">
    <property type="entry name" value="Ribonuclease H-like superfamily/Ribonuclease H"/>
    <property type="match status" value="1"/>
</dbReference>
<dbReference type="Proteomes" id="UP001311915">
    <property type="component" value="Unassembled WGS sequence"/>
</dbReference>
<evidence type="ECO:0000313" key="2">
    <source>
        <dbReference type="Proteomes" id="UP001311915"/>
    </source>
</evidence>
<dbReference type="GO" id="GO:0003676">
    <property type="term" value="F:nucleic acid binding"/>
    <property type="evidence" value="ECO:0007669"/>
    <property type="project" value="InterPro"/>
</dbReference>
<dbReference type="EMBL" id="JAWPEI010000127">
    <property type="protein sequence ID" value="KAK4706220.1"/>
    <property type="molecule type" value="Genomic_DNA"/>
</dbReference>
<gene>
    <name evidence="1" type="ORF">R3W88_034222</name>
</gene>
<reference evidence="1 2" key="1">
    <citation type="submission" date="2023-10" db="EMBL/GenBank/DDBJ databases">
        <title>Genome-Wide Identification Analysis in wild type Solanum Pinnatisectum Reveals Some Genes Defensing Phytophthora Infestans.</title>
        <authorList>
            <person name="Sun C."/>
        </authorList>
    </citation>
    <scope>NUCLEOTIDE SEQUENCE [LARGE SCALE GENOMIC DNA]</scope>
    <source>
        <strain evidence="1">LQN</strain>
        <tissue evidence="1">Leaf</tissue>
    </source>
</reference>
<dbReference type="SUPFAM" id="SSF53098">
    <property type="entry name" value="Ribonuclease H-like"/>
    <property type="match status" value="1"/>
</dbReference>
<name>A0AAV9K0S3_9SOLN</name>
<dbReference type="AlphaFoldDB" id="A0AAV9K0S3"/>
<dbReference type="InterPro" id="IPR036397">
    <property type="entry name" value="RNaseH_sf"/>
</dbReference>
<accession>A0AAV9K0S3</accession>
<dbReference type="InterPro" id="IPR012337">
    <property type="entry name" value="RNaseH-like_sf"/>
</dbReference>
<organism evidence="1 2">
    <name type="scientific">Solanum pinnatisectum</name>
    <name type="common">tansyleaf nightshade</name>
    <dbReference type="NCBI Taxonomy" id="50273"/>
    <lineage>
        <taxon>Eukaryota</taxon>
        <taxon>Viridiplantae</taxon>
        <taxon>Streptophyta</taxon>
        <taxon>Embryophyta</taxon>
        <taxon>Tracheophyta</taxon>
        <taxon>Spermatophyta</taxon>
        <taxon>Magnoliopsida</taxon>
        <taxon>eudicotyledons</taxon>
        <taxon>Gunneridae</taxon>
        <taxon>Pentapetalae</taxon>
        <taxon>asterids</taxon>
        <taxon>lamiids</taxon>
        <taxon>Solanales</taxon>
        <taxon>Solanaceae</taxon>
        <taxon>Solanoideae</taxon>
        <taxon>Solaneae</taxon>
        <taxon>Solanum</taxon>
    </lineage>
</organism>
<sequence>MIQQLIQIIQYTIKRRFHWIKIQGKEWKDIVKILGDYKPRLYHHVVNWELPREGEINCNMDGACKGNPGVGAYGFCLRNNTGDIIYAEA</sequence>
<evidence type="ECO:0008006" key="3">
    <source>
        <dbReference type="Google" id="ProtNLM"/>
    </source>
</evidence>